<name>A0A8C7Y8Z3_9TELE</name>
<comment type="subcellular location">
    <subcellularLocation>
        <location evidence="10">Cell membrane</location>
        <topology evidence="10">Peripheral membrane protein</topology>
    </subcellularLocation>
    <subcellularLocation>
        <location evidence="1 10">Endoplasmic reticulum membrane</location>
        <topology evidence="1">Single-pass type IV membrane protein</topology>
    </subcellularLocation>
</comment>
<reference evidence="13" key="2">
    <citation type="submission" date="2025-09" db="UniProtKB">
        <authorList>
            <consortium name="Ensembl"/>
        </authorList>
    </citation>
    <scope>IDENTIFICATION</scope>
</reference>
<dbReference type="PANTHER" id="PTHR23085">
    <property type="entry name" value="GH28348P"/>
    <property type="match status" value="1"/>
</dbReference>
<keyword evidence="9 10" id="KW-0472">Membrane</keyword>
<dbReference type="GO" id="GO:0005789">
    <property type="term" value="C:endoplasmic reticulum membrane"/>
    <property type="evidence" value="ECO:0007669"/>
    <property type="project" value="UniProtKB-SubCell"/>
</dbReference>
<evidence type="ECO:0000256" key="10">
    <source>
        <dbReference type="PIRNR" id="PIRNR037387"/>
    </source>
</evidence>
<dbReference type="GO" id="GO:0005886">
    <property type="term" value="C:plasma membrane"/>
    <property type="evidence" value="ECO:0007669"/>
    <property type="project" value="UniProtKB-SubCell"/>
</dbReference>
<dbReference type="PIRSF" id="PIRSF037387">
    <property type="entry name" value="Junctophilin"/>
    <property type="match status" value="1"/>
</dbReference>
<evidence type="ECO:0000256" key="5">
    <source>
        <dbReference type="ARBA" id="ARBA00022692"/>
    </source>
</evidence>
<comment type="similarity">
    <text evidence="2 10">Belongs to the junctophilin family.</text>
</comment>
<feature type="region of interest" description="Disordered" evidence="11">
    <location>
        <begin position="244"/>
        <end position="286"/>
    </location>
</feature>
<evidence type="ECO:0000313" key="13">
    <source>
        <dbReference type="Ensembl" id="ENSOSIP00000023470.1"/>
    </source>
</evidence>
<dbReference type="SUPFAM" id="SSF82185">
    <property type="entry name" value="Histone H3 K4-specific methyltransferase SET7/9 N-terminal domain"/>
    <property type="match status" value="2"/>
</dbReference>
<dbReference type="SMART" id="SM00698">
    <property type="entry name" value="MORN"/>
    <property type="match status" value="6"/>
</dbReference>
<dbReference type="Pfam" id="PF02493">
    <property type="entry name" value="MORN"/>
    <property type="match status" value="8"/>
</dbReference>
<dbReference type="GeneTree" id="ENSGT00940000159411"/>
<organism evidence="13 14">
    <name type="scientific">Oryzias sinensis</name>
    <name type="common">Chinese medaka</name>
    <dbReference type="NCBI Taxonomy" id="183150"/>
    <lineage>
        <taxon>Eukaryota</taxon>
        <taxon>Metazoa</taxon>
        <taxon>Chordata</taxon>
        <taxon>Craniata</taxon>
        <taxon>Vertebrata</taxon>
        <taxon>Euteleostomi</taxon>
        <taxon>Actinopterygii</taxon>
        <taxon>Neopterygii</taxon>
        <taxon>Teleostei</taxon>
        <taxon>Neoteleostei</taxon>
        <taxon>Acanthomorphata</taxon>
        <taxon>Ovalentaria</taxon>
        <taxon>Atherinomorphae</taxon>
        <taxon>Beloniformes</taxon>
        <taxon>Adrianichthyidae</taxon>
        <taxon>Oryziinae</taxon>
        <taxon>Oryzias</taxon>
    </lineage>
</organism>
<dbReference type="AlphaFoldDB" id="A0A8C7Y8Z3"/>
<evidence type="ECO:0000256" key="12">
    <source>
        <dbReference type="SAM" id="Phobius"/>
    </source>
</evidence>
<feature type="compositionally biased region" description="Basic and acidic residues" evidence="11">
    <location>
        <begin position="585"/>
        <end position="599"/>
    </location>
</feature>
<evidence type="ECO:0000256" key="8">
    <source>
        <dbReference type="ARBA" id="ARBA00022989"/>
    </source>
</evidence>
<dbReference type="GO" id="GO:0016529">
    <property type="term" value="C:sarcoplasmic reticulum"/>
    <property type="evidence" value="ECO:0007669"/>
    <property type="project" value="TreeGrafter"/>
</dbReference>
<dbReference type="PANTHER" id="PTHR23085:SF26">
    <property type="entry name" value="JUNCTOPHILIN-2"/>
    <property type="match status" value="1"/>
</dbReference>
<dbReference type="Gene3D" id="2.20.110.10">
    <property type="entry name" value="Histone H3 K4-specific methyltransferase SET7/9 N-terminal domain"/>
    <property type="match status" value="2"/>
</dbReference>
<dbReference type="Ensembl" id="ENSOSIT00000024780.1">
    <property type="protein sequence ID" value="ENSOSIP00000023470.1"/>
    <property type="gene ID" value="ENSOSIG00000012323.1"/>
</dbReference>
<sequence length="764" mass="81884">MSGGRFEFDDGGAYCGGWEGGKAHGHGICTGPKGQGEYSGSWNYGFEVVGVYTWPSGNTYEGYWSQGKRHGLGVESKGHWIYKGEWTHGFKGRYGTRVSVGSGAKYEGTWNNGLQDGYGTETYADGGTFQGQFTGGMRHGYGVRQSVPYGMAAVVRSPLRTSLTSLRSEHSNGTVLQQDIPVITTTNTSGEETPVATPTHLGPSRGGFALTLQVDPEAVKPKKKGLFRRSSLLGKLKKSDSSVSLSSQKSKTSFLRPDSALSSNASDTNSTISGDESLLGVEDFPPVESDIDATTTEVYMGEWKNDKRSGYGISERSSGLKYEGEWLNNQRHGYGCTTFAEGGKEEGKYMNNMLVKAMKKRMIQLKGNKIKQKVERAVEGAQRAAAIAKQKAEIAASRTTHAKAKSDGAEQAAHAANGESSIARLVAKELSPSFYQPGPEYLKKKVLQDAIEDTENADTVMHEPLLAEEEPLPTPPESPLLNELDRLMPGSSPGRTPSPSPAITNKEDPKLLSPKSITEDRSVKQGSTKDAGKPNSTPSSRPTTPATAVPPPALAPPEGEGVPGSRAPSRSPSRHSNKNEQGSELEIKPLQKFDSEAKAPDLPPAPAAPTTNSLILPDEEEEEEEAPQHRKLSKAATPEPYAPEAKPERAPSVQERSPSTLEKKAPSREGSRPPSKAETRLLPKRQPSPAPIPKASLNVEPKTITKQVEAKVIAAKPILKPVVSNSSVEGAAEASDLEGPNTIMVCMVILLNIGLAILFVHILS</sequence>
<evidence type="ECO:0000256" key="6">
    <source>
        <dbReference type="ARBA" id="ARBA00022737"/>
    </source>
</evidence>
<feature type="compositionally biased region" description="Polar residues" evidence="11">
    <location>
        <begin position="260"/>
        <end position="274"/>
    </location>
</feature>
<feature type="transmembrane region" description="Helical" evidence="12">
    <location>
        <begin position="742"/>
        <end position="763"/>
    </location>
</feature>
<evidence type="ECO:0000256" key="3">
    <source>
        <dbReference type="ARBA" id="ARBA00022475"/>
    </source>
</evidence>
<keyword evidence="5 12" id="KW-0812">Transmembrane</keyword>
<evidence type="ECO:0000313" key="14">
    <source>
        <dbReference type="Proteomes" id="UP000694383"/>
    </source>
</evidence>
<reference evidence="13" key="1">
    <citation type="submission" date="2025-08" db="UniProtKB">
        <authorList>
            <consortium name="Ensembl"/>
        </authorList>
    </citation>
    <scope>IDENTIFICATION</scope>
</reference>
<proteinExistence type="inferred from homology"/>
<dbReference type="GO" id="GO:0030314">
    <property type="term" value="C:junctional membrane complex"/>
    <property type="evidence" value="ECO:0007669"/>
    <property type="project" value="UniProtKB-UniRule"/>
</dbReference>
<keyword evidence="7 10" id="KW-0256">Endoplasmic reticulum</keyword>
<keyword evidence="3 10" id="KW-1003">Cell membrane</keyword>
<keyword evidence="6" id="KW-0677">Repeat</keyword>
<evidence type="ECO:0000256" key="11">
    <source>
        <dbReference type="SAM" id="MobiDB-lite"/>
    </source>
</evidence>
<accession>A0A8C7Y8Z3</accession>
<keyword evidence="4" id="KW-0597">Phosphoprotein</keyword>
<keyword evidence="14" id="KW-1185">Reference proteome</keyword>
<dbReference type="Proteomes" id="UP000694383">
    <property type="component" value="Unplaced"/>
</dbReference>
<evidence type="ECO:0000256" key="2">
    <source>
        <dbReference type="ARBA" id="ARBA00008599"/>
    </source>
</evidence>
<evidence type="ECO:0000256" key="4">
    <source>
        <dbReference type="ARBA" id="ARBA00022553"/>
    </source>
</evidence>
<keyword evidence="8 12" id="KW-1133">Transmembrane helix</keyword>
<feature type="compositionally biased region" description="Basic and acidic residues" evidence="11">
    <location>
        <begin position="661"/>
        <end position="681"/>
    </location>
</feature>
<dbReference type="FunFam" id="2.20.110.10:FF:000001">
    <property type="entry name" value="Junctophilin"/>
    <property type="match status" value="1"/>
</dbReference>
<dbReference type="InterPro" id="IPR017191">
    <property type="entry name" value="Junctophilin"/>
</dbReference>
<dbReference type="FunFam" id="2.20.110.10:FF:000003">
    <property type="entry name" value="Junctophilin"/>
    <property type="match status" value="1"/>
</dbReference>
<evidence type="ECO:0000256" key="1">
    <source>
        <dbReference type="ARBA" id="ARBA00004163"/>
    </source>
</evidence>
<feature type="compositionally biased region" description="Low complexity" evidence="11">
    <location>
        <begin position="244"/>
        <end position="255"/>
    </location>
</feature>
<protein>
    <recommendedName>
        <fullName evidence="10">Junctophilin</fullName>
    </recommendedName>
</protein>
<feature type="compositionally biased region" description="Low complexity" evidence="11">
    <location>
        <begin position="534"/>
        <end position="547"/>
    </location>
</feature>
<evidence type="ECO:0000256" key="9">
    <source>
        <dbReference type="ARBA" id="ARBA00023136"/>
    </source>
</evidence>
<evidence type="ECO:0000256" key="7">
    <source>
        <dbReference type="ARBA" id="ARBA00022824"/>
    </source>
</evidence>
<dbReference type="InterPro" id="IPR003409">
    <property type="entry name" value="MORN"/>
</dbReference>
<comment type="function">
    <text evidence="10">Junctophilins contribute to the formation of junctional membrane complexes (JMCs) which link the plasma membrane with the endoplasmic or sarcoplasmic reticulum in excitable cells. Provides a structural foundation for functional cross-talk between the cell surface and intracellular calcium release channels.</text>
</comment>
<feature type="region of interest" description="Disordered" evidence="11">
    <location>
        <begin position="464"/>
        <end position="698"/>
    </location>
</feature>